<dbReference type="RefSeq" id="WP_320295181.1">
    <property type="nucleotide sequence ID" value="NZ_JAVIIU010000004.1"/>
</dbReference>
<gene>
    <name evidence="2" type="ORF">RFM52_03650</name>
</gene>
<dbReference type="Proteomes" id="UP001280156">
    <property type="component" value="Unassembled WGS sequence"/>
</dbReference>
<protein>
    <submittedName>
        <fullName evidence="2">GNAT family N-acetyltransferase</fullName>
    </submittedName>
</protein>
<proteinExistence type="predicted"/>
<dbReference type="Gene3D" id="3.40.630.30">
    <property type="match status" value="1"/>
</dbReference>
<dbReference type="EMBL" id="JAVIIV010000002">
    <property type="protein sequence ID" value="MDX8484277.1"/>
    <property type="molecule type" value="Genomic_DNA"/>
</dbReference>
<dbReference type="SUPFAM" id="SSF55729">
    <property type="entry name" value="Acyl-CoA N-acyltransferases (Nat)"/>
    <property type="match status" value="1"/>
</dbReference>
<dbReference type="PANTHER" id="PTHR43792">
    <property type="entry name" value="GNAT FAMILY, PUTATIVE (AFU_ORTHOLOGUE AFUA_3G00765)-RELATED-RELATED"/>
    <property type="match status" value="1"/>
</dbReference>
<dbReference type="PANTHER" id="PTHR43792:SF1">
    <property type="entry name" value="N-ACETYLTRANSFERASE DOMAIN-CONTAINING PROTEIN"/>
    <property type="match status" value="1"/>
</dbReference>
<comment type="caution">
    <text evidence="2">The sequence shown here is derived from an EMBL/GenBank/DDBJ whole genome shotgun (WGS) entry which is preliminary data.</text>
</comment>
<evidence type="ECO:0000313" key="2">
    <source>
        <dbReference type="EMBL" id="MDX8484277.1"/>
    </source>
</evidence>
<dbReference type="InterPro" id="IPR016181">
    <property type="entry name" value="Acyl_CoA_acyltransferase"/>
</dbReference>
<dbReference type="InterPro" id="IPR000182">
    <property type="entry name" value="GNAT_dom"/>
</dbReference>
<feature type="domain" description="N-acetyltransferase" evidence="1">
    <location>
        <begin position="9"/>
        <end position="180"/>
    </location>
</feature>
<reference evidence="2 3" key="1">
    <citation type="submission" date="2023-08" db="EMBL/GenBank/DDBJ databases">
        <title>Implementing the SeqCode for naming new Mesorhizobium species isolated from Vachellia karroo root nodules.</title>
        <authorList>
            <person name="Van Lill M."/>
        </authorList>
    </citation>
    <scope>NUCLEOTIDE SEQUENCE [LARGE SCALE GENOMIC DNA]</scope>
    <source>
        <strain evidence="2 3">VK2B</strain>
    </source>
</reference>
<organism evidence="2 3">
    <name type="scientific">Mesorhizobium humile</name>
    <dbReference type="NCBI Taxonomy" id="3072313"/>
    <lineage>
        <taxon>Bacteria</taxon>
        <taxon>Pseudomonadati</taxon>
        <taxon>Pseudomonadota</taxon>
        <taxon>Alphaproteobacteria</taxon>
        <taxon>Hyphomicrobiales</taxon>
        <taxon>Phyllobacteriaceae</taxon>
        <taxon>Mesorhizobium</taxon>
    </lineage>
</organism>
<dbReference type="Pfam" id="PF13302">
    <property type="entry name" value="Acetyltransf_3"/>
    <property type="match status" value="1"/>
</dbReference>
<keyword evidence="3" id="KW-1185">Reference proteome</keyword>
<evidence type="ECO:0000259" key="1">
    <source>
        <dbReference type="PROSITE" id="PS51186"/>
    </source>
</evidence>
<evidence type="ECO:0000313" key="3">
    <source>
        <dbReference type="Proteomes" id="UP001280156"/>
    </source>
</evidence>
<accession>A0ABU4YBF5</accession>
<dbReference type="PROSITE" id="PS51186">
    <property type="entry name" value="GNAT"/>
    <property type="match status" value="1"/>
</dbReference>
<name>A0ABU4YBF5_9HYPH</name>
<dbReference type="InterPro" id="IPR051531">
    <property type="entry name" value="N-acetyltransferase"/>
</dbReference>
<sequence length="197" mass="22458">MKPIRTERLILRNWEERDRELFHRINSDERVMEFFPFRRDRATADAKMDEVRAWIDEDGYGFAAAEIAATGECIGFVGLSGTEDIDVLAPGTIEIGWRLAPEFWGKGYVTEASEAWLAFGFETLAVDEIVSFAVADNHRSIAVMKRLGMRADPGADFDHPAVPDSHPHLKRHVMYRLSREDWQARKGWLARAIPGKV</sequence>